<dbReference type="RefSeq" id="WP_013411782.1">
    <property type="nucleotide sequence ID" value="NC_014657.1"/>
</dbReference>
<evidence type="ECO:0000313" key="1">
    <source>
        <dbReference type="EMBL" id="ADQ04389.1"/>
    </source>
</evidence>
<dbReference type="KEGG" id="cow:Calow_0821"/>
<organism evidence="1 2">
    <name type="scientific">Caldicellulosiruptor owensensis (strain ATCC 700167 / DSM 13100 / OL)</name>
    <dbReference type="NCBI Taxonomy" id="632518"/>
    <lineage>
        <taxon>Bacteria</taxon>
        <taxon>Bacillati</taxon>
        <taxon>Bacillota</taxon>
        <taxon>Bacillota incertae sedis</taxon>
        <taxon>Caldicellulosiruptorales</taxon>
        <taxon>Caldicellulosiruptoraceae</taxon>
        <taxon>Caldicellulosiruptor</taxon>
    </lineage>
</organism>
<protein>
    <submittedName>
        <fullName evidence="1">Uncharacterized protein</fullName>
    </submittedName>
</protein>
<name>E4Q615_CALOW</name>
<dbReference type="AlphaFoldDB" id="E4Q615"/>
<gene>
    <name evidence="1" type="ordered locus">Calow_0821</name>
</gene>
<evidence type="ECO:0000313" key="2">
    <source>
        <dbReference type="Proteomes" id="UP000006889"/>
    </source>
</evidence>
<reference evidence="1 2" key="2">
    <citation type="journal article" date="2011" name="J. Bacteriol.">
        <title>Complete genome sequences for the anaerobic, extremely thermophilic plant biomass-degrading bacteria Caldicellulosiruptor hydrothermalis, Caldicellulosiruptor kristjanssonii, Caldicellulosiruptor kronotskyensis, Caldicellulosiruptor owensenis, and Caldicellulosiruptor lactoaceticus.</title>
        <authorList>
            <person name="Blumer-Schuette S.E."/>
            <person name="Ozdemir I."/>
            <person name="Mistry D."/>
            <person name="Lucas S."/>
            <person name="Lapidus A."/>
            <person name="Cheng J.F."/>
            <person name="Goodwin L.A."/>
            <person name="Pitluck S."/>
            <person name="Land M.L."/>
            <person name="Hauser L.J."/>
            <person name="Woyke T."/>
            <person name="Mikhailova N."/>
            <person name="Pati A."/>
            <person name="Kyrpides N.C."/>
            <person name="Ivanova N."/>
            <person name="Detter J.C."/>
            <person name="Walston-Davenport K."/>
            <person name="Han S."/>
            <person name="Adams M.W."/>
            <person name="Kelly R.M."/>
        </authorList>
    </citation>
    <scope>NUCLEOTIDE SEQUENCE [LARGE SCALE GENOMIC DNA]</scope>
    <source>
        <strain evidence="2">ATCC 700167 / DSM 13100 / OL</strain>
    </source>
</reference>
<dbReference type="HOGENOM" id="CLU_3041396_0_0_9"/>
<reference key="1">
    <citation type="submission" date="2010-09" db="EMBL/GenBank/DDBJ databases">
        <title>Complete sequence of Caldicellulosiruptor owensensis OL.</title>
        <authorList>
            <consortium name="US DOE Joint Genome Institute"/>
            <person name="Lucas S."/>
            <person name="Copeland A."/>
            <person name="Lapidus A."/>
            <person name="Cheng J.-F."/>
            <person name="Bruce D."/>
            <person name="Goodwin L."/>
            <person name="Pitluck S."/>
            <person name="Davenport K."/>
            <person name="Detter J.C."/>
            <person name="Han C."/>
            <person name="Tapia R."/>
            <person name="Land M."/>
            <person name="Hauser L."/>
            <person name="Chang Y.-J."/>
            <person name="Jeffries C."/>
            <person name="Kyrpides N."/>
            <person name="Ivanova N."/>
            <person name="Mikhailova N."/>
            <person name="Blumer-Schuette S.E."/>
            <person name="Kelly R.M."/>
            <person name="Woyke T."/>
        </authorList>
    </citation>
    <scope>NUCLEOTIDE SEQUENCE</scope>
    <source>
        <strain>OL</strain>
    </source>
</reference>
<keyword evidence="2" id="KW-1185">Reference proteome</keyword>
<dbReference type="EMBL" id="CP002216">
    <property type="protein sequence ID" value="ADQ04389.1"/>
    <property type="molecule type" value="Genomic_DNA"/>
</dbReference>
<dbReference type="Proteomes" id="UP000006889">
    <property type="component" value="Chromosome"/>
</dbReference>
<accession>E4Q615</accession>
<proteinExistence type="predicted"/>
<dbReference type="STRING" id="632518.Calow_0821"/>
<sequence>MDWYWGLIILSLGFCLGTVFGAWWKSIFQQEKCIRCFNAMQKLEEEREDDGHNS</sequence>